<evidence type="ECO:0000313" key="1">
    <source>
        <dbReference type="EMBL" id="QTD95787.1"/>
    </source>
</evidence>
<protein>
    <submittedName>
        <fullName evidence="2">Uncharacterized protein</fullName>
    </submittedName>
</protein>
<reference evidence="2 3" key="1">
    <citation type="submission" date="2021-03" db="EMBL/GenBank/DDBJ databases">
        <title>Complete genome sequence of Streptomyces cyanogenus S136, producer of anticancer angucycline landomycin A.</title>
        <authorList>
            <person name="Hrab P."/>
            <person name="Ruckert C."/>
            <person name="Busche T."/>
            <person name="Ostash I."/>
            <person name="Kalinowski J."/>
            <person name="Fedorenko V."/>
            <person name="Yushchuk O."/>
            <person name="Ostash B."/>
        </authorList>
    </citation>
    <scope>NUCLEOTIDE SEQUENCE [LARGE SCALE GENOMIC DNA]</scope>
    <source>
        <strain evidence="2 3">S136</strain>
    </source>
</reference>
<dbReference type="EMBL" id="CP071839">
    <property type="protein sequence ID" value="QTD95787.1"/>
    <property type="molecule type" value="Genomic_DNA"/>
</dbReference>
<evidence type="ECO:0000313" key="2">
    <source>
        <dbReference type="EMBL" id="QTE03203.1"/>
    </source>
</evidence>
<name>A0ABX7U2D2_STRCY</name>
<evidence type="ECO:0000313" key="3">
    <source>
        <dbReference type="Proteomes" id="UP000663908"/>
    </source>
</evidence>
<sequence length="109" mass="12150">MGETYALRQERNALLADGLHATWLAEAVHRDPVSAGARRQLDTSCGVGERHVLIDGLDGRLNDLPHLDQILDEVLEDVPDRGYASRCLCVFACQQGDEHPDFRIERDIA</sequence>
<dbReference type="Proteomes" id="UP000663908">
    <property type="component" value="Chromosome"/>
</dbReference>
<keyword evidence="3" id="KW-1185">Reference proteome</keyword>
<gene>
    <name evidence="1" type="ORF">S1361_00445</name>
    <name evidence="2" type="ORF">S1361_38055</name>
</gene>
<dbReference type="RefSeq" id="WP_208029891.1">
    <property type="nucleotide sequence ID" value="NZ_CP071839.1"/>
</dbReference>
<dbReference type="EMBL" id="CP071839">
    <property type="protein sequence ID" value="QTE03203.1"/>
    <property type="molecule type" value="Genomic_DNA"/>
</dbReference>
<accession>A0ABX7U2D2</accession>
<organism evidence="2 3">
    <name type="scientific">Streptomyces cyanogenus</name>
    <dbReference type="NCBI Taxonomy" id="80860"/>
    <lineage>
        <taxon>Bacteria</taxon>
        <taxon>Bacillati</taxon>
        <taxon>Actinomycetota</taxon>
        <taxon>Actinomycetes</taxon>
        <taxon>Kitasatosporales</taxon>
        <taxon>Streptomycetaceae</taxon>
        <taxon>Streptomyces</taxon>
    </lineage>
</organism>
<proteinExistence type="predicted"/>